<gene>
    <name evidence="7" type="ORF">H4F98_05390</name>
</gene>
<feature type="transmembrane region" description="Helical" evidence="5">
    <location>
        <begin position="69"/>
        <end position="88"/>
    </location>
</feature>
<evidence type="ECO:0000256" key="5">
    <source>
        <dbReference type="SAM" id="Phobius"/>
    </source>
</evidence>
<dbReference type="GO" id="GO:0016020">
    <property type="term" value="C:membrane"/>
    <property type="evidence" value="ECO:0007669"/>
    <property type="project" value="UniProtKB-SubCell"/>
</dbReference>
<evidence type="ECO:0000313" key="7">
    <source>
        <dbReference type="EMBL" id="MBB1060004.1"/>
    </source>
</evidence>
<dbReference type="Pfam" id="PF06271">
    <property type="entry name" value="RDD"/>
    <property type="match status" value="1"/>
</dbReference>
<dbReference type="PANTHER" id="PTHR38480:SF1">
    <property type="entry name" value="SLR0254 PROTEIN"/>
    <property type="match status" value="1"/>
</dbReference>
<keyword evidence="8" id="KW-1185">Reference proteome</keyword>
<reference evidence="7 8" key="1">
    <citation type="submission" date="2020-08" db="EMBL/GenBank/DDBJ databases">
        <authorList>
            <person name="Xu S."/>
            <person name="Li A."/>
        </authorList>
    </citation>
    <scope>NUCLEOTIDE SEQUENCE [LARGE SCALE GENOMIC DNA]</scope>
    <source>
        <strain evidence="7 8">119BY6-57</strain>
    </source>
</reference>
<evidence type="ECO:0000256" key="2">
    <source>
        <dbReference type="ARBA" id="ARBA00022692"/>
    </source>
</evidence>
<comment type="caution">
    <text evidence="7">The sequence shown here is derived from an EMBL/GenBank/DDBJ whole genome shotgun (WGS) entry which is preliminary data.</text>
</comment>
<evidence type="ECO:0000256" key="3">
    <source>
        <dbReference type="ARBA" id="ARBA00022989"/>
    </source>
</evidence>
<protein>
    <submittedName>
        <fullName evidence="7">RDD family protein</fullName>
    </submittedName>
</protein>
<keyword evidence="3 5" id="KW-1133">Transmembrane helix</keyword>
<comment type="subcellular location">
    <subcellularLocation>
        <location evidence="1">Membrane</location>
        <topology evidence="1">Multi-pass membrane protein</topology>
    </subcellularLocation>
</comment>
<dbReference type="EMBL" id="JACHTF010000004">
    <property type="protein sequence ID" value="MBB1060004.1"/>
    <property type="molecule type" value="Genomic_DNA"/>
</dbReference>
<accession>A0A7W3TL65</accession>
<dbReference type="PANTHER" id="PTHR38480">
    <property type="entry name" value="SLR0254 PROTEIN"/>
    <property type="match status" value="1"/>
</dbReference>
<dbReference type="Proteomes" id="UP000523196">
    <property type="component" value="Unassembled WGS sequence"/>
</dbReference>
<keyword evidence="4 5" id="KW-0472">Membrane</keyword>
<dbReference type="InterPro" id="IPR010432">
    <property type="entry name" value="RDD"/>
</dbReference>
<name>A0A7W3TL65_9GAMM</name>
<feature type="domain" description="RDD" evidence="6">
    <location>
        <begin position="31"/>
        <end position="153"/>
    </location>
</feature>
<feature type="transmembrane region" description="Helical" evidence="5">
    <location>
        <begin position="37"/>
        <end position="62"/>
    </location>
</feature>
<evidence type="ECO:0000259" key="6">
    <source>
        <dbReference type="Pfam" id="PF06271"/>
    </source>
</evidence>
<evidence type="ECO:0000256" key="1">
    <source>
        <dbReference type="ARBA" id="ARBA00004141"/>
    </source>
</evidence>
<evidence type="ECO:0000313" key="8">
    <source>
        <dbReference type="Proteomes" id="UP000523196"/>
    </source>
</evidence>
<evidence type="ECO:0000256" key="4">
    <source>
        <dbReference type="ARBA" id="ARBA00023136"/>
    </source>
</evidence>
<proteinExistence type="predicted"/>
<dbReference type="AlphaFoldDB" id="A0A7W3TL65"/>
<sequence length="235" mass="24499">MTGAGTPGAPVLDTCRDVVTPEGVSLRLPAAGPMPRALAWLVDFAVRGATFFAVSVVLGLLGKAGMGPLAIALFVIFWIYPIAFEALWNGLTPGKRLLGLRVVAGNGAPVGWLAAIARNLLRVVDMLPFGYTIGLLAGFADPWGRRLGDMVAGTLVVHTPRAAAPRAVAAQAAMASPVPLLPHEQAAVIAYAERAPRLGMERQVELAELASPWLGARGPVAIDRLHAIANGLLGR</sequence>
<keyword evidence="2 5" id="KW-0812">Transmembrane</keyword>
<organism evidence="7 8">
    <name type="scientific">Marilutibacter spongiae</name>
    <dbReference type="NCBI Taxonomy" id="2025720"/>
    <lineage>
        <taxon>Bacteria</taxon>
        <taxon>Pseudomonadati</taxon>
        <taxon>Pseudomonadota</taxon>
        <taxon>Gammaproteobacteria</taxon>
        <taxon>Lysobacterales</taxon>
        <taxon>Lysobacteraceae</taxon>
        <taxon>Marilutibacter</taxon>
    </lineage>
</organism>